<evidence type="ECO:0000313" key="2">
    <source>
        <dbReference type="Proteomes" id="UP000053097"/>
    </source>
</evidence>
<accession>A0A026VXH7</accession>
<name>A0A026VXH7_OOCBI</name>
<evidence type="ECO:0008006" key="3">
    <source>
        <dbReference type="Google" id="ProtNLM"/>
    </source>
</evidence>
<dbReference type="GO" id="GO:0003676">
    <property type="term" value="F:nucleic acid binding"/>
    <property type="evidence" value="ECO:0007669"/>
    <property type="project" value="InterPro"/>
</dbReference>
<dbReference type="EMBL" id="KK107612">
    <property type="protein sequence ID" value="EZA48477.1"/>
    <property type="molecule type" value="Genomic_DNA"/>
</dbReference>
<dbReference type="InterPro" id="IPR036875">
    <property type="entry name" value="Znf_CCHC_sf"/>
</dbReference>
<reference evidence="1 2" key="1">
    <citation type="journal article" date="2014" name="Curr. Biol.">
        <title>The genome of the clonal raider ant Cerapachys biroi.</title>
        <authorList>
            <person name="Oxley P.R."/>
            <person name="Ji L."/>
            <person name="Fetter-Pruneda I."/>
            <person name="McKenzie S.K."/>
            <person name="Li C."/>
            <person name="Hu H."/>
            <person name="Zhang G."/>
            <person name="Kronauer D.J."/>
        </authorList>
    </citation>
    <scope>NUCLEOTIDE SEQUENCE [LARGE SCALE GENOMIC DNA]</scope>
</reference>
<dbReference type="GO" id="GO:0008270">
    <property type="term" value="F:zinc ion binding"/>
    <property type="evidence" value="ECO:0007669"/>
    <property type="project" value="InterPro"/>
</dbReference>
<gene>
    <name evidence="1" type="ORF">X777_13775</name>
</gene>
<organism evidence="1 2">
    <name type="scientific">Ooceraea biroi</name>
    <name type="common">Clonal raider ant</name>
    <name type="synonym">Cerapachys biroi</name>
    <dbReference type="NCBI Taxonomy" id="2015173"/>
    <lineage>
        <taxon>Eukaryota</taxon>
        <taxon>Metazoa</taxon>
        <taxon>Ecdysozoa</taxon>
        <taxon>Arthropoda</taxon>
        <taxon>Hexapoda</taxon>
        <taxon>Insecta</taxon>
        <taxon>Pterygota</taxon>
        <taxon>Neoptera</taxon>
        <taxon>Endopterygota</taxon>
        <taxon>Hymenoptera</taxon>
        <taxon>Apocrita</taxon>
        <taxon>Aculeata</taxon>
        <taxon>Formicoidea</taxon>
        <taxon>Formicidae</taxon>
        <taxon>Dorylinae</taxon>
        <taxon>Ooceraea</taxon>
    </lineage>
</organism>
<evidence type="ECO:0000313" key="1">
    <source>
        <dbReference type="EMBL" id="EZA48477.1"/>
    </source>
</evidence>
<dbReference type="OMA" id="NATIYAC"/>
<protein>
    <recommendedName>
        <fullName evidence="3">CCHC-type domain-containing protein</fullName>
    </recommendedName>
</protein>
<dbReference type="Proteomes" id="UP000053097">
    <property type="component" value="Unassembled WGS sequence"/>
</dbReference>
<dbReference type="AlphaFoldDB" id="A0A026VXH7"/>
<dbReference type="SUPFAM" id="SSF57756">
    <property type="entry name" value="Retrovirus zinc finger-like domains"/>
    <property type="match status" value="1"/>
</dbReference>
<proteinExistence type="predicted"/>
<keyword evidence="2" id="KW-1185">Reference proteome</keyword>
<sequence>MAQNPFTTIKYAIEAVPFFDGSNIPLSYFVEGCEEAKSMLPAEAESQFTKIVRTRIVGQARRTIQGQVFETISLLTKYLKQIYGSSKNAYQLQGELGNIYQKSEEDVVTYANRVKVLGKQILEAYRSSGSIQSDSNIKVSLEKDMAKCFIRGLKPEIEQRIARDLDVQAIVADALRIERELHAMTDLRKRSDNNSNRNNLQNTSQTCQICYKVGHAASNCRKNPIKSDYPENS</sequence>